<dbReference type="PANTHER" id="PTHR34269">
    <property type="entry name" value="TRANSCRIPTION FACTOR B3-DOMAIN FAMILY-RELATED"/>
    <property type="match status" value="1"/>
</dbReference>
<gene>
    <name evidence="6" type="ORF">Bca52824_001760</name>
</gene>
<dbReference type="InterPro" id="IPR015300">
    <property type="entry name" value="DNA-bd_pseudobarrel_sf"/>
</dbReference>
<evidence type="ECO:0000256" key="2">
    <source>
        <dbReference type="ARBA" id="ARBA00023015"/>
    </source>
</evidence>
<dbReference type="PANTHER" id="PTHR34269:SF8">
    <property type="entry name" value="GENOME ASSEMBLY, CHROMOSOME: A09"/>
    <property type="match status" value="1"/>
</dbReference>
<comment type="subcellular location">
    <subcellularLocation>
        <location evidence="1">Nucleus</location>
    </subcellularLocation>
</comment>
<proteinExistence type="predicted"/>
<dbReference type="Proteomes" id="UP000886595">
    <property type="component" value="Unassembled WGS sequence"/>
</dbReference>
<dbReference type="Gene3D" id="2.40.330.10">
    <property type="entry name" value="DNA-binding pseudobarrel domain"/>
    <property type="match status" value="1"/>
</dbReference>
<dbReference type="EMBL" id="JAAMPC010000001">
    <property type="protein sequence ID" value="KAG2330580.1"/>
    <property type="molecule type" value="Genomic_DNA"/>
</dbReference>
<evidence type="ECO:0000256" key="1">
    <source>
        <dbReference type="ARBA" id="ARBA00004123"/>
    </source>
</evidence>
<keyword evidence="5" id="KW-0539">Nucleus</keyword>
<evidence type="ECO:0000313" key="6">
    <source>
        <dbReference type="EMBL" id="KAG2330580.1"/>
    </source>
</evidence>
<evidence type="ECO:0000256" key="5">
    <source>
        <dbReference type="ARBA" id="ARBA00023242"/>
    </source>
</evidence>
<keyword evidence="2" id="KW-0805">Transcription regulation</keyword>
<protein>
    <recommendedName>
        <fullName evidence="8">TF-B3 domain-containing protein</fullName>
    </recommendedName>
</protein>
<dbReference type="GO" id="GO:0005634">
    <property type="term" value="C:nucleus"/>
    <property type="evidence" value="ECO:0007669"/>
    <property type="project" value="UniProtKB-SubCell"/>
</dbReference>
<sequence>MKRKNNGLFNPVSDWNIIITLTASDTDSSDTIMIPKELVEAKIFPLWGSKRCKGLQKPDWFEMVNLYEHHFKGIKSVAMKKDEHGNFKLHGWHSVLRGRSIKPGDVIGIWWDKHCGRLNFELLVIA</sequence>
<evidence type="ECO:0000313" key="7">
    <source>
        <dbReference type="Proteomes" id="UP000886595"/>
    </source>
</evidence>
<evidence type="ECO:0008006" key="8">
    <source>
        <dbReference type="Google" id="ProtNLM"/>
    </source>
</evidence>
<reference evidence="6 7" key="1">
    <citation type="submission" date="2020-02" db="EMBL/GenBank/DDBJ databases">
        <authorList>
            <person name="Ma Q."/>
            <person name="Huang Y."/>
            <person name="Song X."/>
            <person name="Pei D."/>
        </authorList>
    </citation>
    <scope>NUCLEOTIDE SEQUENCE [LARGE SCALE GENOMIC DNA]</scope>
    <source>
        <strain evidence="6">Sxm20200214</strain>
        <tissue evidence="6">Leaf</tissue>
    </source>
</reference>
<keyword evidence="4" id="KW-0804">Transcription</keyword>
<dbReference type="OrthoDB" id="1915967at2759"/>
<comment type="caution">
    <text evidence="6">The sequence shown here is derived from an EMBL/GenBank/DDBJ whole genome shotgun (WGS) entry which is preliminary data.</text>
</comment>
<keyword evidence="7" id="KW-1185">Reference proteome</keyword>
<dbReference type="AlphaFoldDB" id="A0A8X8BD55"/>
<keyword evidence="3" id="KW-0238">DNA-binding</keyword>
<accession>A0A8X8BD55</accession>
<organism evidence="6 7">
    <name type="scientific">Brassica carinata</name>
    <name type="common">Ethiopian mustard</name>
    <name type="synonym">Abyssinian cabbage</name>
    <dbReference type="NCBI Taxonomy" id="52824"/>
    <lineage>
        <taxon>Eukaryota</taxon>
        <taxon>Viridiplantae</taxon>
        <taxon>Streptophyta</taxon>
        <taxon>Embryophyta</taxon>
        <taxon>Tracheophyta</taxon>
        <taxon>Spermatophyta</taxon>
        <taxon>Magnoliopsida</taxon>
        <taxon>eudicotyledons</taxon>
        <taxon>Gunneridae</taxon>
        <taxon>Pentapetalae</taxon>
        <taxon>rosids</taxon>
        <taxon>malvids</taxon>
        <taxon>Brassicales</taxon>
        <taxon>Brassicaceae</taxon>
        <taxon>Brassiceae</taxon>
        <taxon>Brassica</taxon>
    </lineage>
</organism>
<name>A0A8X8BD55_BRACI</name>
<evidence type="ECO:0000256" key="4">
    <source>
        <dbReference type="ARBA" id="ARBA00023163"/>
    </source>
</evidence>
<dbReference type="GO" id="GO:0003677">
    <property type="term" value="F:DNA binding"/>
    <property type="evidence" value="ECO:0007669"/>
    <property type="project" value="UniProtKB-KW"/>
</dbReference>
<dbReference type="SUPFAM" id="SSF101936">
    <property type="entry name" value="DNA-binding pseudobarrel domain"/>
    <property type="match status" value="1"/>
</dbReference>
<evidence type="ECO:0000256" key="3">
    <source>
        <dbReference type="ARBA" id="ARBA00023125"/>
    </source>
</evidence>
<dbReference type="InterPro" id="IPR051442">
    <property type="entry name" value="B3_domain"/>
</dbReference>